<keyword evidence="2" id="KW-0732">Signal</keyword>
<feature type="transmembrane region" description="Helical" evidence="1">
    <location>
        <begin position="293"/>
        <end position="326"/>
    </location>
</feature>
<evidence type="ECO:0000313" key="4">
    <source>
        <dbReference type="Proteomes" id="UP001642464"/>
    </source>
</evidence>
<evidence type="ECO:0000256" key="2">
    <source>
        <dbReference type="SAM" id="SignalP"/>
    </source>
</evidence>
<accession>A0ABP0RYJ7</accession>
<feature type="transmembrane region" description="Helical" evidence="1">
    <location>
        <begin position="2013"/>
        <end position="2036"/>
    </location>
</feature>
<sequence>MTGNRKLTLLAWITTLVATASAASGGDVVDSRSLLSADEMLSVIADDDDDAMMVRPRSLANVELAALNSYFNGQRFGINPGPCTAKGSDECSGDSDNMPDYIARIQVTVRIEYEIFWVPQVATFRNNIAPYPGDSNGGWLTDGFGRAWETFFRDVEIQNLRITPRGTATSTQIRFNFLAEDVSLFLQSRYRLQNVKIGTGAFPGWVRTLVGNPFNLGTSSDNRIFVLDKDILDEDGESLGINLAMELRPNTGAGETFADNMPYEVRFDDTQPEPCVFAFPIGRSLQFPIGIGYSILFFDLGGIVTILAGLLSGVIAGAICSAVLNLDYIRFANGNRDFNNPGLLNVFLRDFYDEVQVYAGAPLPSATDIQNLENSLVSGTSPSVLADTINFRTDETFEFISSGANEVLGDKSGTPGYEGVLVINELVDSLLENRNGVFEVDDPLNPLQYVTFPAGSFTTDVIPFDIANMQFTLRGYRFTGLNTFSEDFSIGEAALTAAERTLFNTFKIDEIGVELDLTMRLTEGAWVNNPRGKFEDFTFTAGITLIGAELSAYLLTLINLEEMNDKYLGQIFDFPDGQVQDAVDCAAQAVYSAQLSSFQVSLADFTDPVLSGFGAGLQTTLRSVVDLAAGSLRGLLETKMPAITESLIKPEINTFLNDYLNDLPASCWTYTPVLNNPEYIDLSNNFVAGAVNDVLRKAIGGDPIKESSIDINTLLNQLLTDEADAAGALLAEDYTIRQLATPGTWVLEEIGSGDTSLGVFTSITVPSNQIGVRDLKVTGLNSITKLVVSPKNSRDEDIAAVIGTGNIEVPNGSGGYISTPRGPFSVEIVVDLNVCRDGDCTGVNILADNSVRINFEFDFEIDATLFAEVDYNKVMALKFEDITYFSCVIATMDDYYLKKLILDTTRFVADIRPAAGGITFNGNNRLGTALNDLAVALQSIGGQTTLTSQMAYLLQRGADYVRDIIQDSSNLNNIPVASCATEDFVIDTSAVDGLLNLPNITEKTFDPQPIIADWPYLHNSNPKVVEQPSSEWESLLNIPIDARPFDVRGNEIVETLADTIKSEGLAEPIRVLANTTFFSQFLRLNADDTVDIDMDLGDFLPAYESDIVERLKIIPSNFTMLGVELARFDFFKEYDAQGRFTTKHDILFPAELDASLTLTIETTAEFVGGNPADTVSESLRIDFKVDQLALTLITFLAVDLDELSLLRFDTFFQIDEDQVISLRPDTLACTLKAAYPNGAGIPGFQATLDQVREATITPLGGDSVIYSPEFALTAGAMLDVVVELFKDELKDITQGFVREELDLYVRETLDDAAAGALCPAAVPPPLSGERIYYDLLNSTQILELYQLVDFDMKDPTSPFYINDIITVLLNDAFLDVEFSITNLPLSYNQENFGDVSVSFENFVVTGFEDVEEIKLFDYRETLGLYPQSSEDELYISRTEFVTGKGPTNVDITFDLLIQVDGLFQDRPGMALDDLGNRNRVQDDLRISFSFAQIGFFFDLVTKVDITKVMAIQLEAFLDPTRYPCLLEAFPDEGLRVLGFNLEVGSVSARMECINVCNSPQLDILEGAVIKESAALNEAITSAVNTSVTLINSFIVSQDFADTIATEIDSSTYNCIKLGDALDTLFVEESNVAIYMGIVGLSGLFAGMMSFACLVPVHVKRRDQIMRAALLKNAARGGGAKGATSAEFMLVEQRMRPCSRHPAIPTAIKWVVPVWILINIVFFVTANFFSIGAAVQIKLSVLGDTTQPLDLLAFTLASSINDMWSAGAYPLSILIAVASGGWPYLKNILLLFTWFAPTTVLGKQRRGSIMEVLDALGKWSLVDVYVLVMLTVGFRFYISSSYASGADELLPIDALVVDVVVTPGWGIYGFVLGAMGSLFVNHLMIHWNRQAIAFDEKLEDKIAGVFVPETPTPRRAIRNHRFAAADMKGRIYGFGPATHLSVGACLVMSFLLIGIGSFLPLLTFEFLGIAGIAINLISSDLSSVTYSLFSIASAIVDGADEDPVNRLGILFLQVIYLMFAMIVPLMLIGLFGLLWYYPLTMVTQRKLLFLAEILSAWEALMVFALSVVAAVLQISQLAQFIVQNSTGSICSNLENFLLDRQVSDSDAQCFDVNASIEYTGFIIILGAVLLVFTGILMFRLIGAVTRDRYSANKQRDCTNPHDHNPKSLRGFVLRQFTVPVARIMLDRTFDNDGDGPQELVSRTSNNPIFADSVRDSVDSSQPDIDV</sequence>
<feature type="transmembrane region" description="Helical" evidence="1">
    <location>
        <begin position="1770"/>
        <end position="1794"/>
    </location>
</feature>
<dbReference type="PANTHER" id="PTHR34730">
    <property type="entry name" value="UNNAMED PRODUCT"/>
    <property type="match status" value="1"/>
</dbReference>
<feature type="transmembrane region" description="Helical" evidence="1">
    <location>
        <begin position="1709"/>
        <end position="1734"/>
    </location>
</feature>
<protein>
    <submittedName>
        <fullName evidence="3">Uncharacterized protein</fullName>
    </submittedName>
</protein>
<feature type="transmembrane region" description="Helical" evidence="1">
    <location>
        <begin position="2119"/>
        <end position="2140"/>
    </location>
</feature>
<organism evidence="3 4">
    <name type="scientific">Durusdinium trenchii</name>
    <dbReference type="NCBI Taxonomy" id="1381693"/>
    <lineage>
        <taxon>Eukaryota</taxon>
        <taxon>Sar</taxon>
        <taxon>Alveolata</taxon>
        <taxon>Dinophyceae</taxon>
        <taxon>Suessiales</taxon>
        <taxon>Symbiodiniaceae</taxon>
        <taxon>Durusdinium</taxon>
    </lineage>
</organism>
<comment type="caution">
    <text evidence="3">The sequence shown here is derived from an EMBL/GenBank/DDBJ whole genome shotgun (WGS) entry which is preliminary data.</text>
</comment>
<feature type="signal peptide" evidence="2">
    <location>
        <begin position="1"/>
        <end position="22"/>
    </location>
</feature>
<feature type="transmembrane region" description="Helical" evidence="1">
    <location>
        <begin position="1631"/>
        <end position="1656"/>
    </location>
</feature>
<feature type="transmembrane region" description="Helical" evidence="1">
    <location>
        <begin position="2048"/>
        <end position="2071"/>
    </location>
</feature>
<evidence type="ECO:0000313" key="3">
    <source>
        <dbReference type="EMBL" id="CAK9105455.1"/>
    </source>
</evidence>
<proteinExistence type="predicted"/>
<dbReference type="Proteomes" id="UP001642464">
    <property type="component" value="Unassembled WGS sequence"/>
</dbReference>
<gene>
    <name evidence="3" type="ORF">SCF082_LOCUS49152</name>
</gene>
<evidence type="ECO:0000256" key="1">
    <source>
        <dbReference type="SAM" id="Phobius"/>
    </source>
</evidence>
<reference evidence="3 4" key="1">
    <citation type="submission" date="2024-02" db="EMBL/GenBank/DDBJ databases">
        <authorList>
            <person name="Chen Y."/>
            <person name="Shah S."/>
            <person name="Dougan E. K."/>
            <person name="Thang M."/>
            <person name="Chan C."/>
        </authorList>
    </citation>
    <scope>NUCLEOTIDE SEQUENCE [LARGE SCALE GENOMIC DNA]</scope>
</reference>
<dbReference type="PANTHER" id="PTHR34730:SF1">
    <property type="entry name" value="PARAQUAT-INDUCIBLE PROTEIN A"/>
    <property type="match status" value="1"/>
</dbReference>
<feature type="transmembrane region" description="Helical" evidence="1">
    <location>
        <begin position="1815"/>
        <end position="1837"/>
    </location>
</feature>
<keyword evidence="1" id="KW-0472">Membrane</keyword>
<dbReference type="EMBL" id="CAXAMM010042550">
    <property type="protein sequence ID" value="CAK9105455.1"/>
    <property type="molecule type" value="Genomic_DNA"/>
</dbReference>
<keyword evidence="4" id="KW-1185">Reference proteome</keyword>
<dbReference type="Pfam" id="PF04403">
    <property type="entry name" value="PqiA"/>
    <property type="match status" value="1"/>
</dbReference>
<feature type="transmembrane region" description="Helical" evidence="1">
    <location>
        <begin position="537"/>
        <end position="558"/>
    </location>
</feature>
<keyword evidence="1" id="KW-1133">Transmembrane helix</keyword>
<dbReference type="InterPro" id="IPR007498">
    <property type="entry name" value="PqiA-like"/>
</dbReference>
<keyword evidence="1" id="KW-0812">Transmembrane</keyword>
<feature type="transmembrane region" description="Helical" evidence="1">
    <location>
        <begin position="1936"/>
        <end position="1958"/>
    </location>
</feature>
<feature type="chain" id="PRO_5046889439" evidence="2">
    <location>
        <begin position="23"/>
        <end position="2225"/>
    </location>
</feature>
<feature type="transmembrane region" description="Helical" evidence="1">
    <location>
        <begin position="1864"/>
        <end position="1884"/>
    </location>
</feature>
<name>A0ABP0RYJ7_9DINO</name>